<accession>A0ABQ9NT82</accession>
<protein>
    <submittedName>
        <fullName evidence="1">Uncharacterized protein</fullName>
    </submittedName>
</protein>
<dbReference type="EMBL" id="JAPDRL010000027">
    <property type="protein sequence ID" value="KAJ9665625.1"/>
    <property type="molecule type" value="Genomic_DNA"/>
</dbReference>
<name>A0ABQ9NT82_9PEZI</name>
<dbReference type="Proteomes" id="UP001172684">
    <property type="component" value="Unassembled WGS sequence"/>
</dbReference>
<keyword evidence="2" id="KW-1185">Reference proteome</keyword>
<comment type="caution">
    <text evidence="1">The sequence shown here is derived from an EMBL/GenBank/DDBJ whole genome shotgun (WGS) entry which is preliminary data.</text>
</comment>
<proteinExistence type="predicted"/>
<reference evidence="1" key="1">
    <citation type="submission" date="2022-10" db="EMBL/GenBank/DDBJ databases">
        <title>Culturing micro-colonial fungi from biological soil crusts in the Mojave desert and describing Neophaeococcomyces mojavensis, and introducing the new genera and species Taxawa tesnikishii.</title>
        <authorList>
            <person name="Kurbessoian T."/>
            <person name="Stajich J.E."/>
        </authorList>
    </citation>
    <scope>NUCLEOTIDE SEQUENCE</scope>
    <source>
        <strain evidence="1">TK_1</strain>
    </source>
</reference>
<organism evidence="1 2">
    <name type="scientific">Coniosporium apollinis</name>
    <dbReference type="NCBI Taxonomy" id="61459"/>
    <lineage>
        <taxon>Eukaryota</taxon>
        <taxon>Fungi</taxon>
        <taxon>Dikarya</taxon>
        <taxon>Ascomycota</taxon>
        <taxon>Pezizomycotina</taxon>
        <taxon>Dothideomycetes</taxon>
        <taxon>Dothideomycetes incertae sedis</taxon>
        <taxon>Coniosporium</taxon>
    </lineage>
</organism>
<sequence>MLHFRPINWTAPVPLLHRKPTLPPTPLPSPPLLPPLVLIPSPSSSCTLLPQHEHRCNCKTARLQRIQTKFRREEEACNRRCLAWLRGELSSSSSSSDHDAPRRRRRRETKVDLVELGRQAEEAEKEERLCGWGDEWHGQFWGREAVRERMRREMRGEYERVRMGREALEERVEKRRAVEVERRRRGESARRQLEEAVWLEEATTRTIRAAEEEMVRRVRAAEAARREDQRAARMADGRVGPELFEVEQLQLVVDVIRPRVDLSGRLVRYTW</sequence>
<evidence type="ECO:0000313" key="1">
    <source>
        <dbReference type="EMBL" id="KAJ9665625.1"/>
    </source>
</evidence>
<evidence type="ECO:0000313" key="2">
    <source>
        <dbReference type="Proteomes" id="UP001172684"/>
    </source>
</evidence>
<gene>
    <name evidence="1" type="ORF">H2201_004317</name>
</gene>